<protein>
    <submittedName>
        <fullName evidence="2">Uncharacterized protein</fullName>
    </submittedName>
</protein>
<evidence type="ECO:0000313" key="3">
    <source>
        <dbReference type="Proteomes" id="UP001431313"/>
    </source>
</evidence>
<gene>
    <name evidence="2" type="ORF">NX801_30440</name>
</gene>
<sequence>MRGEYVPTNGQSPQLPALGALVVDLVQDRVGEFRGEESGIWFLRPMGGGTEWTADPADVRPADPEQRIRAKTARANARSRGEVL</sequence>
<dbReference type="EMBL" id="JANUGQ010000052">
    <property type="protein sequence ID" value="MCS0639878.1"/>
    <property type="molecule type" value="Genomic_DNA"/>
</dbReference>
<reference evidence="2" key="1">
    <citation type="submission" date="2022-08" db="EMBL/GenBank/DDBJ databases">
        <authorList>
            <person name="Somphong A."/>
            <person name="Phongsopitanun W."/>
        </authorList>
    </citation>
    <scope>NUCLEOTIDE SEQUENCE</scope>
    <source>
        <strain evidence="2">LP05-1</strain>
    </source>
</reference>
<organism evidence="2 3">
    <name type="scientific">Streptomyces pyxinae</name>
    <dbReference type="NCBI Taxonomy" id="2970734"/>
    <lineage>
        <taxon>Bacteria</taxon>
        <taxon>Bacillati</taxon>
        <taxon>Actinomycetota</taxon>
        <taxon>Actinomycetes</taxon>
        <taxon>Kitasatosporales</taxon>
        <taxon>Streptomycetaceae</taxon>
        <taxon>Streptomyces</taxon>
    </lineage>
</organism>
<evidence type="ECO:0000313" key="2">
    <source>
        <dbReference type="EMBL" id="MCS0639878.1"/>
    </source>
</evidence>
<feature type="region of interest" description="Disordered" evidence="1">
    <location>
        <begin position="51"/>
        <end position="84"/>
    </location>
</feature>
<keyword evidence="3" id="KW-1185">Reference proteome</keyword>
<evidence type="ECO:0000256" key="1">
    <source>
        <dbReference type="SAM" id="MobiDB-lite"/>
    </source>
</evidence>
<proteinExistence type="predicted"/>
<feature type="compositionally biased region" description="Basic and acidic residues" evidence="1">
    <location>
        <begin position="57"/>
        <end position="68"/>
    </location>
</feature>
<accession>A0ABT2CR18</accession>
<comment type="caution">
    <text evidence="2">The sequence shown here is derived from an EMBL/GenBank/DDBJ whole genome shotgun (WGS) entry which is preliminary data.</text>
</comment>
<dbReference type="Proteomes" id="UP001431313">
    <property type="component" value="Unassembled WGS sequence"/>
</dbReference>
<name>A0ABT2CR18_9ACTN</name>